<dbReference type="GO" id="GO:0046872">
    <property type="term" value="F:metal ion binding"/>
    <property type="evidence" value="ECO:0007669"/>
    <property type="project" value="UniProtKB-KW"/>
</dbReference>
<dbReference type="OrthoDB" id="15567at2759"/>
<evidence type="ECO:0000256" key="1">
    <source>
        <dbReference type="ARBA" id="ARBA00022723"/>
    </source>
</evidence>
<dbReference type="GO" id="GO:0055120">
    <property type="term" value="C:striated muscle dense body"/>
    <property type="evidence" value="ECO:0007669"/>
    <property type="project" value="UniProtKB-ARBA"/>
</dbReference>
<dbReference type="Gene3D" id="2.10.110.10">
    <property type="entry name" value="Cysteine Rich Protein"/>
    <property type="match status" value="1"/>
</dbReference>
<evidence type="ECO:0000256" key="4">
    <source>
        <dbReference type="ARBA" id="ARBA00037833"/>
    </source>
</evidence>
<proteinExistence type="predicted"/>
<dbReference type="WBParaSite" id="TCLT_0001066801-mRNA-1">
    <property type="protein sequence ID" value="TCLT_0001066801-mRNA-1"/>
    <property type="gene ID" value="TCLT_0001066801"/>
</dbReference>
<dbReference type="InterPro" id="IPR001781">
    <property type="entry name" value="Znf_LIM"/>
</dbReference>
<dbReference type="GO" id="GO:0031430">
    <property type="term" value="C:M band"/>
    <property type="evidence" value="ECO:0007669"/>
    <property type="project" value="UniProtKB-SubCell"/>
</dbReference>
<evidence type="ECO:0000259" key="6">
    <source>
        <dbReference type="PROSITE" id="PS50023"/>
    </source>
</evidence>
<dbReference type="PROSITE" id="PS50023">
    <property type="entry name" value="LIM_DOMAIN_2"/>
    <property type="match status" value="1"/>
</dbReference>
<dbReference type="SMART" id="SM00132">
    <property type="entry name" value="LIM"/>
    <property type="match status" value="1"/>
</dbReference>
<dbReference type="OMA" id="YCHDCFY"/>
<evidence type="ECO:0000313" key="9">
    <source>
        <dbReference type="WBParaSite" id="TCLT_0001066801-mRNA-1"/>
    </source>
</evidence>
<dbReference type="STRING" id="103827.A0A0N5DBV1"/>
<organism evidence="9">
    <name type="scientific">Thelazia callipaeda</name>
    <name type="common">Oriental eyeworm</name>
    <name type="synonym">Parasitic nematode</name>
    <dbReference type="NCBI Taxonomy" id="103827"/>
    <lineage>
        <taxon>Eukaryota</taxon>
        <taxon>Metazoa</taxon>
        <taxon>Ecdysozoa</taxon>
        <taxon>Nematoda</taxon>
        <taxon>Chromadorea</taxon>
        <taxon>Rhabditida</taxon>
        <taxon>Spirurina</taxon>
        <taxon>Spiruromorpha</taxon>
        <taxon>Thelazioidea</taxon>
        <taxon>Thelaziidae</taxon>
        <taxon>Thelazia</taxon>
    </lineage>
</organism>
<reference evidence="9" key="1">
    <citation type="submission" date="2017-02" db="UniProtKB">
        <authorList>
            <consortium name="WormBaseParasite"/>
        </authorList>
    </citation>
    <scope>IDENTIFICATION</scope>
</reference>
<evidence type="ECO:0000313" key="8">
    <source>
        <dbReference type="Proteomes" id="UP000276776"/>
    </source>
</evidence>
<keyword evidence="3 5" id="KW-0440">LIM domain</keyword>
<dbReference type="Proteomes" id="UP000276776">
    <property type="component" value="Unassembled WGS sequence"/>
</dbReference>
<accession>A0A0N5DBV1</accession>
<evidence type="ECO:0000256" key="2">
    <source>
        <dbReference type="ARBA" id="ARBA00022833"/>
    </source>
</evidence>
<dbReference type="CDD" id="cd09339">
    <property type="entry name" value="LIM4_Paxillin_like"/>
    <property type="match status" value="1"/>
</dbReference>
<keyword evidence="8" id="KW-1185">Reference proteome</keyword>
<evidence type="ECO:0000256" key="3">
    <source>
        <dbReference type="ARBA" id="ARBA00023038"/>
    </source>
</evidence>
<keyword evidence="1 5" id="KW-0479">Metal-binding</keyword>
<evidence type="ECO:0000256" key="5">
    <source>
        <dbReference type="PROSITE-ProRule" id="PRU00125"/>
    </source>
</evidence>
<dbReference type="FunFam" id="2.10.110.10:FF:000009">
    <property type="entry name" value="Paxillin isoform 1"/>
    <property type="match status" value="1"/>
</dbReference>
<reference evidence="7 8" key="2">
    <citation type="submission" date="2018-11" db="EMBL/GenBank/DDBJ databases">
        <authorList>
            <consortium name="Pathogen Informatics"/>
        </authorList>
    </citation>
    <scope>NUCLEOTIDE SEQUENCE [LARGE SCALE GENOMIC DNA]</scope>
</reference>
<comment type="subcellular location">
    <subcellularLocation>
        <location evidence="4">Cytoplasm</location>
        <location evidence="4">Myofibril</location>
        <location evidence="4">Sarcomere</location>
        <location evidence="4">M line</location>
    </subcellularLocation>
</comment>
<evidence type="ECO:0000313" key="7">
    <source>
        <dbReference type="EMBL" id="VDN08361.1"/>
    </source>
</evidence>
<dbReference type="PROSITE" id="PS00478">
    <property type="entry name" value="LIM_DOMAIN_1"/>
    <property type="match status" value="1"/>
</dbReference>
<dbReference type="AlphaFoldDB" id="A0A0N5DBV1"/>
<protein>
    <submittedName>
        <fullName evidence="9">LIM zinc-binding domain-containing protein</fullName>
    </submittedName>
</protein>
<feature type="domain" description="LIM zinc-binding" evidence="6">
    <location>
        <begin position="164"/>
        <end position="230"/>
    </location>
</feature>
<dbReference type="EMBL" id="UYYF01005239">
    <property type="protein sequence ID" value="VDN08361.1"/>
    <property type="molecule type" value="Genomic_DNA"/>
</dbReference>
<sequence length="246" mass="28247">MEQKTFQAEMEVTGRISVEPTEDLQTTRLKSISTEDMYKELTKVKDDQKQNAVTDTLAALVYDIDATAEVLRRGSMSRKKKQVGEVGASNLKIIKIIKKLREIFTEYNFFSAVESDSFTLERISQDYGVELSESQTSSIKKRARSETPRRMLNIESTPPPNALPICAYCSEEISGAIITALSPNSFYAQKFHPHHFMCSYCQKALNLRGTYREHERKPYCHECFYRLYNGLIYAPDEKQAKIEKLI</sequence>
<dbReference type="Pfam" id="PF00412">
    <property type="entry name" value="LIM"/>
    <property type="match status" value="1"/>
</dbReference>
<gene>
    <name evidence="7" type="ORF">TCLT_LOCUS10652</name>
</gene>
<keyword evidence="2 5" id="KW-0862">Zinc</keyword>
<name>A0A0N5DBV1_THECL</name>